<reference evidence="2 3" key="1">
    <citation type="submission" date="2018-07" db="EMBL/GenBank/DDBJ databases">
        <title>The complete nuclear genome of the prasinophyte Chloropicon primus (CCMP1205).</title>
        <authorList>
            <person name="Pombert J.-F."/>
            <person name="Otis C."/>
            <person name="Turmel M."/>
            <person name="Lemieux C."/>
        </authorList>
    </citation>
    <scope>NUCLEOTIDE SEQUENCE [LARGE SCALE GENOMIC DNA]</scope>
    <source>
        <strain evidence="2 3">CCMP1205</strain>
    </source>
</reference>
<gene>
    <name evidence="2" type="ORF">A3770_05p40490</name>
</gene>
<evidence type="ECO:0000313" key="3">
    <source>
        <dbReference type="Proteomes" id="UP000316726"/>
    </source>
</evidence>
<accession>A0A5B8MML6</accession>
<sequence>MSCVVSLSVLLLLVALLAAGPAPVAADTALVLGFTSASHKQVDDDNGMTNSSESGHWKSSVGSGVIGGNAASSLNYAGLARTSFTKTGTAGFQNGNENNQGMALSGSLASTGLASSALTGSRTTMSRTGATTNGNTLNLFGGLSIGSGGDGMAADSLVGNVASTGAEEGLFGDDLGGVFGGLLGSNLGSDSDGATAEGSKSTEGAAAVDATYHTNLFSGGLVSSGAGFGQAESAEGSFAAFAGQSMQVQANNNLYAIFPSYMFTHPAPIIHNGGPGDYGRRLFA</sequence>
<feature type="signal peptide" evidence="1">
    <location>
        <begin position="1"/>
        <end position="26"/>
    </location>
</feature>
<feature type="chain" id="PRO_5022949276" evidence="1">
    <location>
        <begin position="27"/>
        <end position="284"/>
    </location>
</feature>
<evidence type="ECO:0000256" key="1">
    <source>
        <dbReference type="SAM" id="SignalP"/>
    </source>
</evidence>
<proteinExistence type="predicted"/>
<organism evidence="2 3">
    <name type="scientific">Chloropicon primus</name>
    <dbReference type="NCBI Taxonomy" id="1764295"/>
    <lineage>
        <taxon>Eukaryota</taxon>
        <taxon>Viridiplantae</taxon>
        <taxon>Chlorophyta</taxon>
        <taxon>Chloropicophyceae</taxon>
        <taxon>Chloropicales</taxon>
        <taxon>Chloropicaceae</taxon>
        <taxon>Chloropicon</taxon>
    </lineage>
</organism>
<dbReference type="AlphaFoldDB" id="A0A5B8MML6"/>
<name>A0A5B8MML6_9CHLO</name>
<keyword evidence="3" id="KW-1185">Reference proteome</keyword>
<dbReference type="EMBL" id="CP031038">
    <property type="protein sequence ID" value="QDZ21531.1"/>
    <property type="molecule type" value="Genomic_DNA"/>
</dbReference>
<dbReference type="Proteomes" id="UP000316726">
    <property type="component" value="Chromosome 5"/>
</dbReference>
<keyword evidence="1" id="KW-0732">Signal</keyword>
<evidence type="ECO:0000313" key="2">
    <source>
        <dbReference type="EMBL" id="QDZ21531.1"/>
    </source>
</evidence>
<protein>
    <submittedName>
        <fullName evidence="2">Uncharacterized protein</fullName>
    </submittedName>
</protein>